<accession>A0A453JUN6</accession>
<keyword evidence="4" id="KW-0808">Transferase</keyword>
<comment type="catalytic activity">
    <reaction evidence="9">
        <text>L-seryl-[protein] + ATP = O-phospho-L-seryl-[protein] + ADP + H(+)</text>
        <dbReference type="Rhea" id="RHEA:17989"/>
        <dbReference type="Rhea" id="RHEA-COMP:9863"/>
        <dbReference type="Rhea" id="RHEA-COMP:11604"/>
        <dbReference type="ChEBI" id="CHEBI:15378"/>
        <dbReference type="ChEBI" id="CHEBI:29999"/>
        <dbReference type="ChEBI" id="CHEBI:30616"/>
        <dbReference type="ChEBI" id="CHEBI:83421"/>
        <dbReference type="ChEBI" id="CHEBI:456216"/>
        <dbReference type="EC" id="2.7.11.1"/>
    </reaction>
</comment>
<evidence type="ECO:0000256" key="9">
    <source>
        <dbReference type="ARBA" id="ARBA00048679"/>
    </source>
</evidence>
<reference evidence="12" key="3">
    <citation type="journal article" date="2017" name="Nature">
        <title>Genome sequence of the progenitor of the wheat D genome Aegilops tauschii.</title>
        <authorList>
            <person name="Luo M.C."/>
            <person name="Gu Y.Q."/>
            <person name="Puiu D."/>
            <person name="Wang H."/>
            <person name="Twardziok S.O."/>
            <person name="Deal K.R."/>
            <person name="Huo N."/>
            <person name="Zhu T."/>
            <person name="Wang L."/>
            <person name="Wang Y."/>
            <person name="McGuire P.E."/>
            <person name="Liu S."/>
            <person name="Long H."/>
            <person name="Ramasamy R.K."/>
            <person name="Rodriguez J.C."/>
            <person name="Van S.L."/>
            <person name="Yuan L."/>
            <person name="Wang Z."/>
            <person name="Xia Z."/>
            <person name="Xiao L."/>
            <person name="Anderson O.D."/>
            <person name="Ouyang S."/>
            <person name="Liang Y."/>
            <person name="Zimin A.V."/>
            <person name="Pertea G."/>
            <person name="Qi P."/>
            <person name="Bennetzen J.L."/>
            <person name="Dai X."/>
            <person name="Dawson M.W."/>
            <person name="Muller H.G."/>
            <person name="Kugler K."/>
            <person name="Rivarola-Duarte L."/>
            <person name="Spannagl M."/>
            <person name="Mayer K.F.X."/>
            <person name="Lu F.H."/>
            <person name="Bevan M.W."/>
            <person name="Leroy P."/>
            <person name="Li P."/>
            <person name="You F.M."/>
            <person name="Sun Q."/>
            <person name="Liu Z."/>
            <person name="Lyons E."/>
            <person name="Wicker T."/>
            <person name="Salzberg S.L."/>
            <person name="Devos K.M."/>
            <person name="Dvorak J."/>
        </authorList>
    </citation>
    <scope>NUCLEOTIDE SEQUENCE [LARGE SCALE GENOMIC DNA]</scope>
    <source>
        <strain evidence="12">cv. AL8/78</strain>
    </source>
</reference>
<evidence type="ECO:0000256" key="6">
    <source>
        <dbReference type="ARBA" id="ARBA00022777"/>
    </source>
</evidence>
<dbReference type="Gramene" id="AET5Gv20196700.9">
    <property type="protein sequence ID" value="AET5Gv20196700.9"/>
    <property type="gene ID" value="AET5Gv20196700"/>
</dbReference>
<reference evidence="13" key="1">
    <citation type="journal article" date="2014" name="Science">
        <title>Ancient hybridizations among the ancestral genomes of bread wheat.</title>
        <authorList>
            <consortium name="International Wheat Genome Sequencing Consortium,"/>
            <person name="Marcussen T."/>
            <person name="Sandve S.R."/>
            <person name="Heier L."/>
            <person name="Spannagl M."/>
            <person name="Pfeifer M."/>
            <person name="Jakobsen K.S."/>
            <person name="Wulff B.B."/>
            <person name="Steuernagel B."/>
            <person name="Mayer K.F."/>
            <person name="Olsen O.A."/>
        </authorList>
    </citation>
    <scope>NUCLEOTIDE SEQUENCE [LARGE SCALE GENOMIC DNA]</scope>
    <source>
        <strain evidence="13">cv. AL8/78</strain>
    </source>
</reference>
<dbReference type="Pfam" id="PF00069">
    <property type="entry name" value="Pkinase"/>
    <property type="match status" value="1"/>
</dbReference>
<keyword evidence="13" id="KW-1185">Reference proteome</keyword>
<dbReference type="PANTHER" id="PTHR24343">
    <property type="entry name" value="SERINE/THREONINE KINASE"/>
    <property type="match status" value="1"/>
</dbReference>
<dbReference type="InterPro" id="IPR000719">
    <property type="entry name" value="Prot_kinase_dom"/>
</dbReference>
<sequence>RPVRAGPQHRVRQLRCRPPHAQPRLRRARRCQVHRPRREGTTERAERDHQPQVAAASQHHPLQGVWWNDAKNKLCLQVILTPTHLAIVMEYASGGELFERICTAGRFSVDEARFFFQQLISGVSYCHSMQVCHRDLKLENTLLDGSTTPRLKICDFGYSKSSVLHSQPKSTVGTPAYIAPEVLLKKEYDGKIADVWSCGVTLYVMLVGAYPFEDPENPKNFKVTIQKILGVQYSIPDYIHIPMDCRNLLSRIFVANPATRITIPEIKNHPWFLKNLPADLMDGPTVSNQYEEPDQPMQNMNEIMQIMAEATISAAGALGINKFLPDGLDLDDDMDDLDSDLDIDMDSSGEIVYAM</sequence>
<evidence type="ECO:0000256" key="10">
    <source>
        <dbReference type="SAM" id="MobiDB-lite"/>
    </source>
</evidence>
<reference evidence="13" key="2">
    <citation type="journal article" date="2017" name="Nat. Plants">
        <title>The Aegilops tauschii genome reveals multiple impacts of transposons.</title>
        <authorList>
            <person name="Zhao G."/>
            <person name="Zou C."/>
            <person name="Li K."/>
            <person name="Wang K."/>
            <person name="Li T."/>
            <person name="Gao L."/>
            <person name="Zhang X."/>
            <person name="Wang H."/>
            <person name="Yang Z."/>
            <person name="Liu X."/>
            <person name="Jiang W."/>
            <person name="Mao L."/>
            <person name="Kong X."/>
            <person name="Jiao Y."/>
            <person name="Jia J."/>
        </authorList>
    </citation>
    <scope>NUCLEOTIDE SEQUENCE [LARGE SCALE GENOMIC DNA]</scope>
    <source>
        <strain evidence="13">cv. AL8/78</strain>
    </source>
</reference>
<evidence type="ECO:0000313" key="12">
    <source>
        <dbReference type="EnsemblPlants" id="AET5Gv20196700.9"/>
    </source>
</evidence>
<dbReference type="GO" id="GO:0005634">
    <property type="term" value="C:nucleus"/>
    <property type="evidence" value="ECO:0007669"/>
    <property type="project" value="TreeGrafter"/>
</dbReference>
<dbReference type="EnsemblPlants" id="AET5Gv20196700.9">
    <property type="protein sequence ID" value="AET5Gv20196700.9"/>
    <property type="gene ID" value="AET5Gv20196700"/>
</dbReference>
<evidence type="ECO:0000256" key="4">
    <source>
        <dbReference type="ARBA" id="ARBA00022679"/>
    </source>
</evidence>
<name>A0A453JUN6_AEGTS</name>
<dbReference type="PANTHER" id="PTHR24343:SF326">
    <property type="entry name" value="SERINE_THREONINE-PROTEIN KINASE SAPK9"/>
    <property type="match status" value="1"/>
</dbReference>
<evidence type="ECO:0000256" key="5">
    <source>
        <dbReference type="ARBA" id="ARBA00022741"/>
    </source>
</evidence>
<dbReference type="Proteomes" id="UP000015105">
    <property type="component" value="Chromosome 5D"/>
</dbReference>
<evidence type="ECO:0000256" key="7">
    <source>
        <dbReference type="ARBA" id="ARBA00022840"/>
    </source>
</evidence>
<dbReference type="PROSITE" id="PS50011">
    <property type="entry name" value="PROTEIN_KINASE_DOM"/>
    <property type="match status" value="1"/>
</dbReference>
<dbReference type="AlphaFoldDB" id="A0A453JUN6"/>
<evidence type="ECO:0000256" key="8">
    <source>
        <dbReference type="ARBA" id="ARBA00047899"/>
    </source>
</evidence>
<dbReference type="GO" id="GO:0005524">
    <property type="term" value="F:ATP binding"/>
    <property type="evidence" value="ECO:0007669"/>
    <property type="project" value="UniProtKB-KW"/>
</dbReference>
<feature type="compositionally biased region" description="Basic and acidic residues" evidence="10">
    <location>
        <begin position="38"/>
        <end position="50"/>
    </location>
</feature>
<dbReference type="Gene3D" id="1.10.510.10">
    <property type="entry name" value="Transferase(Phosphotransferase) domain 1"/>
    <property type="match status" value="1"/>
</dbReference>
<dbReference type="InterPro" id="IPR011009">
    <property type="entry name" value="Kinase-like_dom_sf"/>
</dbReference>
<dbReference type="InterPro" id="IPR008271">
    <property type="entry name" value="Ser/Thr_kinase_AS"/>
</dbReference>
<evidence type="ECO:0000256" key="2">
    <source>
        <dbReference type="ARBA" id="ARBA00022527"/>
    </source>
</evidence>
<reference evidence="12" key="4">
    <citation type="submission" date="2019-03" db="UniProtKB">
        <authorList>
            <consortium name="EnsemblPlants"/>
        </authorList>
    </citation>
    <scope>IDENTIFICATION</scope>
</reference>
<organism evidence="12 13">
    <name type="scientific">Aegilops tauschii subsp. strangulata</name>
    <name type="common">Goatgrass</name>
    <dbReference type="NCBI Taxonomy" id="200361"/>
    <lineage>
        <taxon>Eukaryota</taxon>
        <taxon>Viridiplantae</taxon>
        <taxon>Streptophyta</taxon>
        <taxon>Embryophyta</taxon>
        <taxon>Tracheophyta</taxon>
        <taxon>Spermatophyta</taxon>
        <taxon>Magnoliopsida</taxon>
        <taxon>Liliopsida</taxon>
        <taxon>Poales</taxon>
        <taxon>Poaceae</taxon>
        <taxon>BOP clade</taxon>
        <taxon>Pooideae</taxon>
        <taxon>Triticodae</taxon>
        <taxon>Triticeae</taxon>
        <taxon>Triticinae</taxon>
        <taxon>Aegilops</taxon>
    </lineage>
</organism>
<dbReference type="EC" id="2.7.11.1" evidence="1"/>
<dbReference type="SMART" id="SM00220">
    <property type="entry name" value="S_TKc"/>
    <property type="match status" value="1"/>
</dbReference>
<comment type="catalytic activity">
    <reaction evidence="8">
        <text>L-threonyl-[protein] + ATP = O-phospho-L-threonyl-[protein] + ADP + H(+)</text>
        <dbReference type="Rhea" id="RHEA:46608"/>
        <dbReference type="Rhea" id="RHEA-COMP:11060"/>
        <dbReference type="Rhea" id="RHEA-COMP:11605"/>
        <dbReference type="ChEBI" id="CHEBI:15378"/>
        <dbReference type="ChEBI" id="CHEBI:30013"/>
        <dbReference type="ChEBI" id="CHEBI:30616"/>
        <dbReference type="ChEBI" id="CHEBI:61977"/>
        <dbReference type="ChEBI" id="CHEBI:456216"/>
        <dbReference type="EC" id="2.7.11.1"/>
    </reaction>
</comment>
<keyword evidence="7" id="KW-0067">ATP-binding</keyword>
<feature type="domain" description="Protein kinase" evidence="11">
    <location>
        <begin position="1"/>
        <end position="272"/>
    </location>
</feature>
<evidence type="ECO:0000313" key="13">
    <source>
        <dbReference type="Proteomes" id="UP000015105"/>
    </source>
</evidence>
<keyword evidence="6" id="KW-0418">Kinase</keyword>
<reference evidence="12" key="5">
    <citation type="journal article" date="2021" name="G3 (Bethesda)">
        <title>Aegilops tauschii genome assembly Aet v5.0 features greater sequence contiguity and improved annotation.</title>
        <authorList>
            <person name="Wang L."/>
            <person name="Zhu T."/>
            <person name="Rodriguez J.C."/>
            <person name="Deal K.R."/>
            <person name="Dubcovsky J."/>
            <person name="McGuire P.E."/>
            <person name="Lux T."/>
            <person name="Spannagl M."/>
            <person name="Mayer K.F.X."/>
            <person name="Baldrich P."/>
            <person name="Meyers B.C."/>
            <person name="Huo N."/>
            <person name="Gu Y.Q."/>
            <person name="Zhou H."/>
            <person name="Devos K.M."/>
            <person name="Bennetzen J.L."/>
            <person name="Unver T."/>
            <person name="Budak H."/>
            <person name="Gulick P.J."/>
            <person name="Galiba G."/>
            <person name="Kalapos B."/>
            <person name="Nelson D.R."/>
            <person name="Li P."/>
            <person name="You F.M."/>
            <person name="Luo M.C."/>
            <person name="Dvorak J."/>
        </authorList>
    </citation>
    <scope>NUCLEOTIDE SEQUENCE [LARGE SCALE GENOMIC DNA]</scope>
    <source>
        <strain evidence="12">cv. AL8/78</strain>
    </source>
</reference>
<keyword evidence="5" id="KW-0547">Nucleotide-binding</keyword>
<evidence type="ECO:0000256" key="1">
    <source>
        <dbReference type="ARBA" id="ARBA00012513"/>
    </source>
</evidence>
<keyword evidence="2" id="KW-0723">Serine/threonine-protein kinase</keyword>
<proteinExistence type="predicted"/>
<protein>
    <recommendedName>
        <fullName evidence="1">non-specific serine/threonine protein kinase</fullName>
        <ecNumber evidence="1">2.7.11.1</ecNumber>
    </recommendedName>
</protein>
<dbReference type="GO" id="GO:0004674">
    <property type="term" value="F:protein serine/threonine kinase activity"/>
    <property type="evidence" value="ECO:0007669"/>
    <property type="project" value="UniProtKB-KW"/>
</dbReference>
<evidence type="ECO:0000256" key="3">
    <source>
        <dbReference type="ARBA" id="ARBA00022553"/>
    </source>
</evidence>
<dbReference type="SUPFAM" id="SSF56112">
    <property type="entry name" value="Protein kinase-like (PK-like)"/>
    <property type="match status" value="1"/>
</dbReference>
<evidence type="ECO:0000259" key="11">
    <source>
        <dbReference type="PROSITE" id="PS50011"/>
    </source>
</evidence>
<dbReference type="FunFam" id="1.10.510.10:FF:000085">
    <property type="entry name" value="Serine/threonine-protein kinase SRK2E"/>
    <property type="match status" value="1"/>
</dbReference>
<keyword evidence="3" id="KW-0597">Phosphoprotein</keyword>
<dbReference type="PROSITE" id="PS00108">
    <property type="entry name" value="PROTEIN_KINASE_ST"/>
    <property type="match status" value="1"/>
</dbReference>
<feature type="region of interest" description="Disordered" evidence="10">
    <location>
        <begin position="25"/>
        <end position="57"/>
    </location>
</feature>
<feature type="compositionally biased region" description="Basic residues" evidence="10">
    <location>
        <begin position="25"/>
        <end position="37"/>
    </location>
</feature>